<evidence type="ECO:0000259" key="13">
    <source>
        <dbReference type="Pfam" id="PF01902"/>
    </source>
</evidence>
<dbReference type="FunFam" id="3.40.50.620:FF:000069">
    <property type="entry name" value="diphthine--ammonia ligase"/>
    <property type="match status" value="1"/>
</dbReference>
<dbReference type="InterPro" id="IPR035959">
    <property type="entry name" value="RutC-like_sf"/>
</dbReference>
<dbReference type="FunFam" id="3.30.1330.40:FF:000010">
    <property type="entry name" value="Diphthine--ammonia ligase"/>
    <property type="match status" value="1"/>
</dbReference>
<comment type="caution">
    <text evidence="14">The sequence shown here is derived from an EMBL/GenBank/DDBJ whole genome shotgun (WGS) entry which is preliminary data.</text>
</comment>
<dbReference type="Gene3D" id="3.40.50.620">
    <property type="entry name" value="HUPs"/>
    <property type="match status" value="1"/>
</dbReference>
<keyword evidence="7" id="KW-0067">ATP-binding</keyword>
<comment type="catalytic activity">
    <reaction evidence="12">
        <text>diphthine-[translation elongation factor 2] + NH4(+) + ATP = diphthamide-[translation elongation factor 2] + AMP + diphosphate + H(+)</text>
        <dbReference type="Rhea" id="RHEA:19753"/>
        <dbReference type="Rhea" id="RHEA-COMP:10172"/>
        <dbReference type="Rhea" id="RHEA-COMP:10174"/>
        <dbReference type="ChEBI" id="CHEBI:15378"/>
        <dbReference type="ChEBI" id="CHEBI:16692"/>
        <dbReference type="ChEBI" id="CHEBI:28938"/>
        <dbReference type="ChEBI" id="CHEBI:30616"/>
        <dbReference type="ChEBI" id="CHEBI:33019"/>
        <dbReference type="ChEBI" id="CHEBI:82696"/>
        <dbReference type="ChEBI" id="CHEBI:456215"/>
        <dbReference type="EC" id="6.3.1.14"/>
    </reaction>
</comment>
<evidence type="ECO:0000256" key="5">
    <source>
        <dbReference type="ARBA" id="ARBA00022598"/>
    </source>
</evidence>
<comment type="similarity">
    <text evidence="2">Belongs to the Diphthine--ammonia ligase family.</text>
</comment>
<dbReference type="InterPro" id="IPR006175">
    <property type="entry name" value="YjgF/YER057c/UK114"/>
</dbReference>
<evidence type="ECO:0000313" key="15">
    <source>
        <dbReference type="Proteomes" id="UP000275408"/>
    </source>
</evidence>
<dbReference type="Gene3D" id="3.90.1490.10">
    <property type="entry name" value="putative n-type atp pyrophosphatase, domain 2"/>
    <property type="match status" value="1"/>
</dbReference>
<dbReference type="OrthoDB" id="686384at2759"/>
<dbReference type="InterPro" id="IPR002761">
    <property type="entry name" value="Diphthami_syn_dom"/>
</dbReference>
<dbReference type="Gene3D" id="3.30.1330.40">
    <property type="entry name" value="RutC-like"/>
    <property type="match status" value="2"/>
</dbReference>
<feature type="domain" description="Diphthamide synthase" evidence="13">
    <location>
        <begin position="2"/>
        <end position="232"/>
    </location>
</feature>
<evidence type="ECO:0000256" key="3">
    <source>
        <dbReference type="ARBA" id="ARBA00012089"/>
    </source>
</evidence>
<evidence type="ECO:0000313" key="14">
    <source>
        <dbReference type="EMBL" id="RMX53342.1"/>
    </source>
</evidence>
<dbReference type="InterPro" id="IPR030662">
    <property type="entry name" value="DPH6/MJ0570"/>
</dbReference>
<dbReference type="InterPro" id="IPR014729">
    <property type="entry name" value="Rossmann-like_a/b/a_fold"/>
</dbReference>
<dbReference type="PANTHER" id="PTHR12196:SF2">
    <property type="entry name" value="DIPHTHINE--AMMONIA LIGASE"/>
    <property type="match status" value="1"/>
</dbReference>
<dbReference type="GO" id="GO:0005524">
    <property type="term" value="F:ATP binding"/>
    <property type="evidence" value="ECO:0007669"/>
    <property type="project" value="UniProtKB-KW"/>
</dbReference>
<keyword evidence="5" id="KW-0436">Ligase</keyword>
<dbReference type="CDD" id="cd06156">
    <property type="entry name" value="eu_AANH_C_2"/>
    <property type="match status" value="1"/>
</dbReference>
<evidence type="ECO:0000256" key="6">
    <source>
        <dbReference type="ARBA" id="ARBA00022741"/>
    </source>
</evidence>
<dbReference type="GO" id="GO:0017183">
    <property type="term" value="P:protein histidyl modification to diphthamide"/>
    <property type="evidence" value="ECO:0007669"/>
    <property type="project" value="UniProtKB-UniPathway"/>
</dbReference>
<dbReference type="CDD" id="cd01994">
    <property type="entry name" value="AANH_PF0828-like"/>
    <property type="match status" value="1"/>
</dbReference>
<dbReference type="UniPathway" id="UPA00559"/>
<organism evidence="14 15">
    <name type="scientific">Pocillopora damicornis</name>
    <name type="common">Cauliflower coral</name>
    <name type="synonym">Millepora damicornis</name>
    <dbReference type="NCBI Taxonomy" id="46731"/>
    <lineage>
        <taxon>Eukaryota</taxon>
        <taxon>Metazoa</taxon>
        <taxon>Cnidaria</taxon>
        <taxon>Anthozoa</taxon>
        <taxon>Hexacorallia</taxon>
        <taxon>Scleractinia</taxon>
        <taxon>Astrocoeniina</taxon>
        <taxon>Pocilloporidae</taxon>
        <taxon>Pocillopora</taxon>
    </lineage>
</organism>
<dbReference type="EMBL" id="RCHS01001467">
    <property type="protein sequence ID" value="RMX53342.1"/>
    <property type="molecule type" value="Genomic_DNA"/>
</dbReference>
<evidence type="ECO:0000256" key="7">
    <source>
        <dbReference type="ARBA" id="ARBA00022840"/>
    </source>
</evidence>
<dbReference type="STRING" id="46731.A0A3M6UI57"/>
<evidence type="ECO:0000256" key="2">
    <source>
        <dbReference type="ARBA" id="ARBA00008496"/>
    </source>
</evidence>
<reference evidence="14 15" key="1">
    <citation type="journal article" date="2018" name="Sci. Rep.">
        <title>Comparative analysis of the Pocillopora damicornis genome highlights role of immune system in coral evolution.</title>
        <authorList>
            <person name="Cunning R."/>
            <person name="Bay R.A."/>
            <person name="Gillette P."/>
            <person name="Baker A.C."/>
            <person name="Traylor-Knowles N."/>
        </authorList>
    </citation>
    <scope>NUCLEOTIDE SEQUENCE [LARGE SCALE GENOMIC DNA]</scope>
    <source>
        <strain evidence="14">RSMAS</strain>
        <tissue evidence="14">Whole animal</tissue>
    </source>
</reference>
<evidence type="ECO:0000256" key="11">
    <source>
        <dbReference type="ARBA" id="ARBA00032849"/>
    </source>
</evidence>
<gene>
    <name evidence="14" type="ORF">pdam_00023086</name>
</gene>
<sequence>MMRVVALISGGKDSCYNMMQCVQQGHTIVALANLKPRGEADELDSYMYQTVGHNAIDLYAEAMDLPLYRGTIQGSSVDQGKVYTENQGDEVEDLYKLLKNIKENIEFDAVSTGAILSDYQRIRVEHVCSRLGLSSLAYLWRRDQTELLGEMISSGVEAILIKVAAMDLSPKRHLGLPIADMYSLMCKLKDKYGSNVCGEGGEYETFTLDCPLFKKKIVIDESESVIHSDDAFAPVGFLRFKKMHVEDKLLDEVNSELCLENHNHGESFDKLEVLPDNTTDRKEKGIVERRLNIKIPMSQPELRKELQGRILFSRCGDYIWLSGIYGHCTVEGEKLAIEDVTRNVFQSLQDTLSSLKASLSDGMMVHLFVKNMDDFAKVNSVYKRFLSVNPPARACIQLNLPEDVAIQVDCLVFAAEGANNSLREAMHVQSISHWAPANIGPYSQATKVRDTIFVSGSIGLWPSAMTMVSGGILREAPLSLQHVDRILTALNVVESLQSVVHGFCFLTSSVSVPVAKNAWSCALKDKCENSKTEKGSPTGLMSYIIVPALPKGALIEWHVVAQESGFQHLYNSTSADRGSFSVVVKSIAVKGNINSSFAANIAVESTSADFTLEEVMVTFVNELKCCTSQHDFSLSHLMYLRIFYVKGVMDHWNAQDLIHRSLERTAVLVPAFSLIPVDALEKENTVMLFCYFLQKAENGSLAD</sequence>
<dbReference type="SUPFAM" id="SSF52402">
    <property type="entry name" value="Adenine nucleotide alpha hydrolases-like"/>
    <property type="match status" value="1"/>
</dbReference>
<dbReference type="SUPFAM" id="SSF55298">
    <property type="entry name" value="YjgF-like"/>
    <property type="match status" value="2"/>
</dbReference>
<dbReference type="CDD" id="cd06155">
    <property type="entry name" value="eu_AANH_C_1"/>
    <property type="match status" value="1"/>
</dbReference>
<dbReference type="Pfam" id="PF01042">
    <property type="entry name" value="Ribonuc_L-PSP"/>
    <property type="match status" value="2"/>
</dbReference>
<dbReference type="EC" id="6.3.1.14" evidence="3"/>
<keyword evidence="15" id="KW-1185">Reference proteome</keyword>
<evidence type="ECO:0000256" key="10">
    <source>
        <dbReference type="ARBA" id="ARBA00031552"/>
    </source>
</evidence>
<dbReference type="AlphaFoldDB" id="A0A3M6UI57"/>
<evidence type="ECO:0000256" key="1">
    <source>
        <dbReference type="ARBA" id="ARBA00005156"/>
    </source>
</evidence>
<name>A0A3M6UI57_POCDA</name>
<protein>
    <recommendedName>
        <fullName evidence="4">Diphthine--ammonia ligase</fullName>
        <ecNumber evidence="3">6.3.1.14</ecNumber>
    </recommendedName>
    <alternativeName>
        <fullName evidence="9">ATP-binding domain-containing protein 4</fullName>
    </alternativeName>
    <alternativeName>
        <fullName evidence="8">Diphthamide synthase</fullName>
    </alternativeName>
    <alternativeName>
        <fullName evidence="10">Diphthamide synthetase</fullName>
    </alternativeName>
    <alternativeName>
        <fullName evidence="11">Protein DPH6 homolog</fullName>
    </alternativeName>
</protein>
<proteinExistence type="inferred from homology"/>
<dbReference type="NCBIfam" id="TIGR00290">
    <property type="entry name" value="MJ0570_dom"/>
    <property type="match status" value="1"/>
</dbReference>
<keyword evidence="6" id="KW-0547">Nucleotide-binding</keyword>
<evidence type="ECO:0000256" key="9">
    <source>
        <dbReference type="ARBA" id="ARBA00031202"/>
    </source>
</evidence>
<comment type="pathway">
    <text evidence="1">Protein modification; peptidyl-diphthamide biosynthesis.</text>
</comment>
<dbReference type="PANTHER" id="PTHR12196">
    <property type="entry name" value="DOMAIN OF UNKNOWN FUNCTION 71 DUF71 -CONTAINING PROTEIN"/>
    <property type="match status" value="1"/>
</dbReference>
<evidence type="ECO:0000256" key="4">
    <source>
        <dbReference type="ARBA" id="ARBA00018426"/>
    </source>
</evidence>
<dbReference type="FunFam" id="3.90.1490.10:FF:000001">
    <property type="entry name" value="Diphthine--ammonia ligase"/>
    <property type="match status" value="1"/>
</dbReference>
<dbReference type="FunFam" id="3.30.1330.40:FF:000012">
    <property type="entry name" value="diphthine--ammonia ligase isoform X1"/>
    <property type="match status" value="1"/>
</dbReference>
<dbReference type="Proteomes" id="UP000275408">
    <property type="component" value="Unassembled WGS sequence"/>
</dbReference>
<accession>A0A3M6UI57</accession>
<dbReference type="Pfam" id="PF01902">
    <property type="entry name" value="Diphthami_syn_2"/>
    <property type="match status" value="1"/>
</dbReference>
<evidence type="ECO:0000256" key="12">
    <source>
        <dbReference type="ARBA" id="ARBA00048108"/>
    </source>
</evidence>
<dbReference type="GO" id="GO:0017178">
    <property type="term" value="F:diphthine-ammonia ligase activity"/>
    <property type="evidence" value="ECO:0007669"/>
    <property type="project" value="UniProtKB-EC"/>
</dbReference>
<evidence type="ECO:0000256" key="8">
    <source>
        <dbReference type="ARBA" id="ARBA00029814"/>
    </source>
</evidence>